<dbReference type="InterPro" id="IPR036388">
    <property type="entry name" value="WH-like_DNA-bd_sf"/>
</dbReference>
<dbReference type="InterPro" id="IPR013325">
    <property type="entry name" value="RNA_pol_sigma_r2"/>
</dbReference>
<dbReference type="EMBL" id="JBHLTC010000001">
    <property type="protein sequence ID" value="MFC0622675.1"/>
    <property type="molecule type" value="Genomic_DNA"/>
</dbReference>
<evidence type="ECO:0000256" key="5">
    <source>
        <dbReference type="ARBA" id="ARBA00023163"/>
    </source>
</evidence>
<evidence type="ECO:0000259" key="6">
    <source>
        <dbReference type="Pfam" id="PF04542"/>
    </source>
</evidence>
<evidence type="ECO:0000256" key="3">
    <source>
        <dbReference type="ARBA" id="ARBA00023082"/>
    </source>
</evidence>
<dbReference type="NCBIfam" id="TIGR02937">
    <property type="entry name" value="sigma70-ECF"/>
    <property type="match status" value="1"/>
</dbReference>
<accession>A0ABV6QDN6</accession>
<feature type="domain" description="RNA polymerase sigma-70 region 2" evidence="6">
    <location>
        <begin position="4"/>
        <end position="69"/>
    </location>
</feature>
<dbReference type="CDD" id="cd06171">
    <property type="entry name" value="Sigma70_r4"/>
    <property type="match status" value="1"/>
</dbReference>
<keyword evidence="5" id="KW-0804">Transcription</keyword>
<gene>
    <name evidence="8" type="ORF">ACFFGN_01285</name>
</gene>
<evidence type="ECO:0000259" key="7">
    <source>
        <dbReference type="Pfam" id="PF08281"/>
    </source>
</evidence>
<dbReference type="SUPFAM" id="SSF88659">
    <property type="entry name" value="Sigma3 and sigma4 domains of RNA polymerase sigma factors"/>
    <property type="match status" value="1"/>
</dbReference>
<comment type="caution">
    <text evidence="8">The sequence shown here is derived from an EMBL/GenBank/DDBJ whole genome shotgun (WGS) entry which is preliminary data.</text>
</comment>
<dbReference type="Gene3D" id="1.10.10.10">
    <property type="entry name" value="Winged helix-like DNA-binding domain superfamily/Winged helix DNA-binding domain"/>
    <property type="match status" value="1"/>
</dbReference>
<evidence type="ECO:0000313" key="8">
    <source>
        <dbReference type="EMBL" id="MFC0622675.1"/>
    </source>
</evidence>
<dbReference type="Pfam" id="PF08281">
    <property type="entry name" value="Sigma70_r4_2"/>
    <property type="match status" value="1"/>
</dbReference>
<evidence type="ECO:0000256" key="2">
    <source>
        <dbReference type="ARBA" id="ARBA00023015"/>
    </source>
</evidence>
<dbReference type="Gene3D" id="1.10.1740.10">
    <property type="match status" value="1"/>
</dbReference>
<proteinExistence type="inferred from homology"/>
<dbReference type="InterPro" id="IPR013324">
    <property type="entry name" value="RNA_pol_sigma_r3/r4-like"/>
</dbReference>
<feature type="domain" description="RNA polymerase sigma factor 70 region 4 type 2" evidence="7">
    <location>
        <begin position="97"/>
        <end position="148"/>
    </location>
</feature>
<dbReference type="InterPro" id="IPR014284">
    <property type="entry name" value="RNA_pol_sigma-70_dom"/>
</dbReference>
<dbReference type="SUPFAM" id="SSF88946">
    <property type="entry name" value="Sigma2 domain of RNA polymerase sigma factors"/>
    <property type="match status" value="1"/>
</dbReference>
<evidence type="ECO:0000256" key="1">
    <source>
        <dbReference type="ARBA" id="ARBA00010641"/>
    </source>
</evidence>
<keyword evidence="2" id="KW-0805">Transcription regulation</keyword>
<keyword evidence="4" id="KW-0238">DNA-binding</keyword>
<dbReference type="RefSeq" id="WP_380043353.1">
    <property type="nucleotide sequence ID" value="NZ_JBHLTC010000001.1"/>
</dbReference>
<dbReference type="InterPro" id="IPR039425">
    <property type="entry name" value="RNA_pol_sigma-70-like"/>
</dbReference>
<dbReference type="PANTHER" id="PTHR43133">
    <property type="entry name" value="RNA POLYMERASE ECF-TYPE SIGMA FACTO"/>
    <property type="match status" value="1"/>
</dbReference>
<evidence type="ECO:0000256" key="4">
    <source>
        <dbReference type="ARBA" id="ARBA00023125"/>
    </source>
</evidence>
<comment type="similarity">
    <text evidence="1">Belongs to the sigma-70 factor family. ECF subfamily.</text>
</comment>
<evidence type="ECO:0000313" key="9">
    <source>
        <dbReference type="Proteomes" id="UP001589890"/>
    </source>
</evidence>
<keyword evidence="9" id="KW-1185">Reference proteome</keyword>
<organism evidence="8 9">
    <name type="scientific">Kribbella deserti</name>
    <dbReference type="NCBI Taxonomy" id="1926257"/>
    <lineage>
        <taxon>Bacteria</taxon>
        <taxon>Bacillati</taxon>
        <taxon>Actinomycetota</taxon>
        <taxon>Actinomycetes</taxon>
        <taxon>Propionibacteriales</taxon>
        <taxon>Kribbellaceae</taxon>
        <taxon>Kribbella</taxon>
    </lineage>
</organism>
<reference evidence="8 9" key="1">
    <citation type="submission" date="2024-09" db="EMBL/GenBank/DDBJ databases">
        <authorList>
            <person name="Sun Q."/>
            <person name="Mori K."/>
        </authorList>
    </citation>
    <scope>NUCLEOTIDE SEQUENCE [LARGE SCALE GENOMIC DNA]</scope>
    <source>
        <strain evidence="8 9">CGMCC 1.15906</strain>
    </source>
</reference>
<dbReference type="PANTHER" id="PTHR43133:SF50">
    <property type="entry name" value="ECF RNA POLYMERASE SIGMA FACTOR SIGM"/>
    <property type="match status" value="1"/>
</dbReference>
<name>A0ABV6QDN6_9ACTN</name>
<dbReference type="InterPro" id="IPR007627">
    <property type="entry name" value="RNA_pol_sigma70_r2"/>
</dbReference>
<sequence>MTSLYREHWAGMVRLSLLMVGDRASAEDVVQEAFAAVYRRWDRVGEGKQLPYLRSAVLNGSRSLIRRRKVARLYAQPTERPVWSAEHDAIVGEDRREVLIALDTLPTRQREVLVLRFYLHLSDPEIAQTLGIREVSVRSTASRALSALGRKLEDHR</sequence>
<protein>
    <submittedName>
        <fullName evidence="8">Sigma-70 family RNA polymerase sigma factor</fullName>
    </submittedName>
</protein>
<dbReference type="Pfam" id="PF04542">
    <property type="entry name" value="Sigma70_r2"/>
    <property type="match status" value="1"/>
</dbReference>
<dbReference type="Proteomes" id="UP001589890">
    <property type="component" value="Unassembled WGS sequence"/>
</dbReference>
<dbReference type="InterPro" id="IPR013249">
    <property type="entry name" value="RNA_pol_sigma70_r4_t2"/>
</dbReference>
<keyword evidence="3" id="KW-0731">Sigma factor</keyword>